<keyword evidence="2" id="KW-0040">ANK repeat</keyword>
<dbReference type="Gene3D" id="1.25.40.20">
    <property type="entry name" value="Ankyrin repeat-containing domain"/>
    <property type="match status" value="1"/>
</dbReference>
<evidence type="ECO:0000256" key="1">
    <source>
        <dbReference type="ARBA" id="ARBA00022737"/>
    </source>
</evidence>
<comment type="caution">
    <text evidence="3">The sequence shown here is derived from an EMBL/GenBank/DDBJ whole genome shotgun (WGS) entry which is preliminary data.</text>
</comment>
<protein>
    <submittedName>
        <fullName evidence="3">Uncharacterized protein</fullName>
    </submittedName>
</protein>
<dbReference type="PANTHER" id="PTHR24126:SF14">
    <property type="entry name" value="ANK_REP_REGION DOMAIN-CONTAINING PROTEIN"/>
    <property type="match status" value="1"/>
</dbReference>
<dbReference type="AlphaFoldDB" id="A0A9P7Y6D0"/>
<accession>A0A9P7Y6D0</accession>
<dbReference type="EMBL" id="MU252099">
    <property type="protein sequence ID" value="KAG9228081.1"/>
    <property type="molecule type" value="Genomic_DNA"/>
</dbReference>
<organism evidence="3 4">
    <name type="scientific">Amylocarpus encephaloides</name>
    <dbReference type="NCBI Taxonomy" id="45428"/>
    <lineage>
        <taxon>Eukaryota</taxon>
        <taxon>Fungi</taxon>
        <taxon>Dikarya</taxon>
        <taxon>Ascomycota</taxon>
        <taxon>Pezizomycotina</taxon>
        <taxon>Leotiomycetes</taxon>
        <taxon>Helotiales</taxon>
        <taxon>Helotiales incertae sedis</taxon>
        <taxon>Amylocarpus</taxon>
    </lineage>
</organism>
<evidence type="ECO:0000256" key="2">
    <source>
        <dbReference type="ARBA" id="ARBA00023043"/>
    </source>
</evidence>
<sequence>MANSTVTNHAQARCDWSEALDATVDRYGDICYIKPLKEISCSIATATREITKALIDHGVDLEAQNESDLTPLLVTVEATFLGSVIEVNDTDTNETQAPWIEGCATIALLEAGANMAINLDDRRGGYDSFLDVWIHAANGDFCHPDTYRDVLLSIMKRVQNLDSVGGPTELVHKLIKGEGACNFGVAIQCLLSERHLNPADVDALDDDGNTPLLALLKRSILLASTIDMVTILLNAGARLDFVSSQGNTAILSAVSNQREIVRSDEEDVKLMEFLINFDSSLDAASKPGRCKLIDITPTIALAQAAFLGRPNTEYVKALDPETYSKSEKEQLGGVEGLAYFRLSGVNLYWDHDTSKAIGEARYRGHSKVIKLLQSHGASRTTPQGPENEPTYFNAVTMPRTSFFNLNVLRSTNGFEEGKIPRDGDWKFLYELEILDSDWETTALDELVFSYTKLRAWPRHGILNRWPTLQDKLPFTENQVRKENFLNIWYPPRRNNSWFSEWYDDDGTSDSISSNIPSEVAQNTLDD</sequence>
<dbReference type="PANTHER" id="PTHR24126">
    <property type="entry name" value="ANKYRIN REPEAT, PH AND SEC7 DOMAIN CONTAINING PROTEIN SECG-RELATED"/>
    <property type="match status" value="1"/>
</dbReference>
<proteinExistence type="predicted"/>
<evidence type="ECO:0000313" key="4">
    <source>
        <dbReference type="Proteomes" id="UP000824998"/>
    </source>
</evidence>
<dbReference type="InterPro" id="IPR036770">
    <property type="entry name" value="Ankyrin_rpt-contain_sf"/>
</dbReference>
<keyword evidence="1" id="KW-0677">Repeat</keyword>
<dbReference type="OrthoDB" id="5153584at2759"/>
<gene>
    <name evidence="3" type="ORF">BJ875DRAFT_528876</name>
</gene>
<dbReference type="SUPFAM" id="SSF48403">
    <property type="entry name" value="Ankyrin repeat"/>
    <property type="match status" value="1"/>
</dbReference>
<reference evidence="3" key="1">
    <citation type="journal article" date="2021" name="IMA Fungus">
        <title>Genomic characterization of three marine fungi, including Emericellopsis atlantica sp. nov. with signatures of a generalist lifestyle and marine biomass degradation.</title>
        <authorList>
            <person name="Hagestad O.C."/>
            <person name="Hou L."/>
            <person name="Andersen J.H."/>
            <person name="Hansen E.H."/>
            <person name="Altermark B."/>
            <person name="Li C."/>
            <person name="Kuhnert E."/>
            <person name="Cox R.J."/>
            <person name="Crous P.W."/>
            <person name="Spatafora J.W."/>
            <person name="Lail K."/>
            <person name="Amirebrahimi M."/>
            <person name="Lipzen A."/>
            <person name="Pangilinan J."/>
            <person name="Andreopoulos W."/>
            <person name="Hayes R.D."/>
            <person name="Ng V."/>
            <person name="Grigoriev I.V."/>
            <person name="Jackson S.A."/>
            <person name="Sutton T.D.S."/>
            <person name="Dobson A.D.W."/>
            <person name="Rama T."/>
        </authorList>
    </citation>
    <scope>NUCLEOTIDE SEQUENCE</scope>
    <source>
        <strain evidence="3">TRa018bII</strain>
    </source>
</reference>
<keyword evidence="4" id="KW-1185">Reference proteome</keyword>
<evidence type="ECO:0000313" key="3">
    <source>
        <dbReference type="EMBL" id="KAG9228081.1"/>
    </source>
</evidence>
<dbReference type="Proteomes" id="UP000824998">
    <property type="component" value="Unassembled WGS sequence"/>
</dbReference>
<name>A0A9P7Y6D0_9HELO</name>